<evidence type="ECO:0000313" key="1">
    <source>
        <dbReference type="EMBL" id="KTC96035.1"/>
    </source>
</evidence>
<evidence type="ECO:0000313" key="2">
    <source>
        <dbReference type="Proteomes" id="UP000054698"/>
    </source>
</evidence>
<comment type="caution">
    <text evidence="1">The sequence shown here is derived from an EMBL/GenBank/DDBJ whole genome shotgun (WGS) entry which is preliminary data.</text>
</comment>
<dbReference type="STRING" id="453.Lfee_2397"/>
<name>A0A0W0TKE9_9GAMM</name>
<gene>
    <name evidence="1" type="ORF">Lfee_2397</name>
</gene>
<dbReference type="OrthoDB" id="5649300at2"/>
<reference evidence="1 2" key="1">
    <citation type="submission" date="2015-11" db="EMBL/GenBank/DDBJ databases">
        <title>Genomic analysis of 38 Legionella species identifies large and diverse effector repertoires.</title>
        <authorList>
            <person name="Burstein D."/>
            <person name="Amaro F."/>
            <person name="Zusman T."/>
            <person name="Lifshitz Z."/>
            <person name="Cohen O."/>
            <person name="Gilbert J.A."/>
            <person name="Pupko T."/>
            <person name="Shuman H.A."/>
            <person name="Segal G."/>
        </authorList>
    </citation>
    <scope>NUCLEOTIDE SEQUENCE [LARGE SCALE GENOMIC DNA]</scope>
    <source>
        <strain evidence="1 2">WO-44C</strain>
    </source>
</reference>
<organism evidence="1 2">
    <name type="scientific">Legionella feeleii</name>
    <dbReference type="NCBI Taxonomy" id="453"/>
    <lineage>
        <taxon>Bacteria</taxon>
        <taxon>Pseudomonadati</taxon>
        <taxon>Pseudomonadota</taxon>
        <taxon>Gammaproteobacteria</taxon>
        <taxon>Legionellales</taxon>
        <taxon>Legionellaceae</taxon>
        <taxon>Legionella</taxon>
    </lineage>
</organism>
<dbReference type="EMBL" id="LNYB01000082">
    <property type="protein sequence ID" value="KTC96035.1"/>
    <property type="molecule type" value="Genomic_DNA"/>
</dbReference>
<keyword evidence="2" id="KW-1185">Reference proteome</keyword>
<dbReference type="PATRIC" id="fig|453.4.peg.2623"/>
<dbReference type="Proteomes" id="UP000054698">
    <property type="component" value="Unassembled WGS sequence"/>
</dbReference>
<accession>A0A0W0TKE9</accession>
<protein>
    <submittedName>
        <fullName evidence="1">Uncharacterized protein</fullName>
    </submittedName>
</protein>
<sequence>MPRSDIVVKRKSIEDVSLHEIPLFAGSQTVEWQKDGHTNQLNRLVVAINRGADGKGKIKYNTIDEIIYNIQEIWTRAQLPFPNESVDSESFFSKYWPLLKEAIAKHAKVHDLSYQSSALDEEVSDGWVKLQIFKRQLNEASLTIETPDELDLVAKKPEDDLERVVDSFDTLEQSYVINERKQQLTRGAINKHIDESGALVPPSIFVGRLFVGCGYAGMTLMTTDPSIPKSAVKAFKQLQHYVSTECSGPLCLETLVISEQEVGHWTSADHRAEQEHPLLEIPGNATANDFIPKSQSLGRTLRTNTRHLFYANTVNMALKDTPPPFYGVSVQALERREKHLDDWHVEATVYHYRLKVSIPHGNKTLTAYIYAQFMNFSLGMGIGQNTSFENALQYEFVRQSREISISSGMGKSLYQQYSTYDSKRGFTPILHGNEYDLSSRERQCSSDVKTRRVVVIGGAGGAATAYRIAVLGTDLHGYRLLNENGELVKDGKGLRQNPNVKIFARGKVTYNNLAVQATESFEHAKAKKNLFENFLLVGIKKAGNGEIVLRFHKREGAREIEKITALHFKKMMQDPGRHSRRVIPEIVEDNGKFFILNLHEEVCDQLISGMGQDASKIRGLILSEVRESELRTVRGRDGHIVALTTVSGEIRLNGAMAGNVTRQFTEDLAVSLKKSSLPRNGNDQNIMPCVLGKLFSFFSARQEEPKLRRVSINVNTCFLQRGDLRDDKTEFQEFLEHAGLASSEITKFVEFLLKERTTDLSGAGVSFEKLTSYLKLAKIDNRVQIISSCTLIATKDLGPVDLKRSRIDEPVQIVSSGTSSATENLTSVSQI</sequence>
<dbReference type="AlphaFoldDB" id="A0A0W0TKE9"/>
<dbReference type="RefSeq" id="WP_058447136.1">
    <property type="nucleotide sequence ID" value="NZ_CAAAHT010000019.1"/>
</dbReference>
<proteinExistence type="predicted"/>